<evidence type="ECO:0000256" key="8">
    <source>
        <dbReference type="SAM" id="MobiDB-lite"/>
    </source>
</evidence>
<feature type="domain" description="Trypanosome variant surface glycoprotein A-type N-terminal" evidence="10">
    <location>
        <begin position="12"/>
        <end position="382"/>
    </location>
</feature>
<evidence type="ECO:0000256" key="9">
    <source>
        <dbReference type="SAM" id="SignalP"/>
    </source>
</evidence>
<evidence type="ECO:0000256" key="4">
    <source>
        <dbReference type="ARBA" id="ARBA00022622"/>
    </source>
</evidence>
<dbReference type="Gene3D" id="3.90.150.10">
    <property type="entry name" value="Variant Surface Glycoprotein, subunit A domain 1"/>
    <property type="match status" value="1"/>
</dbReference>
<comment type="function">
    <text evidence="1">VSG forms a coat on the surface of the parasite. The trypanosome evades the immune response of the host by expressing a series of antigenically distinct VSGs from an estimated 1000 VSG genes.</text>
</comment>
<evidence type="ECO:0000259" key="11">
    <source>
        <dbReference type="Pfam" id="PF10659"/>
    </source>
</evidence>
<dbReference type="SUPFAM" id="SSF58087">
    <property type="entry name" value="Variant surface glycoprotein (N-terminal domain)"/>
    <property type="match status" value="1"/>
</dbReference>
<keyword evidence="5" id="KW-0472">Membrane</keyword>
<reference evidence="12" key="1">
    <citation type="submission" date="2016-12" db="EMBL/GenBank/DDBJ databases">
        <title>Extending the VSGnome of Trypanosoma brucei strain TREU927.</title>
        <authorList>
            <person name="Cross G.A."/>
        </authorList>
    </citation>
    <scope>NUCLEOTIDE SEQUENCE</scope>
    <source>
        <strain evidence="12">Tb927.99.168</strain>
    </source>
</reference>
<keyword evidence="7" id="KW-0449">Lipoprotein</keyword>
<evidence type="ECO:0000256" key="2">
    <source>
        <dbReference type="ARBA" id="ARBA00004609"/>
    </source>
</evidence>
<evidence type="ECO:0000259" key="10">
    <source>
        <dbReference type="Pfam" id="PF00913"/>
    </source>
</evidence>
<keyword evidence="9" id="KW-0732">Signal</keyword>
<feature type="compositionally biased region" description="Basic and acidic residues" evidence="8">
    <location>
        <begin position="451"/>
        <end position="477"/>
    </location>
</feature>
<dbReference type="InterPro" id="IPR001812">
    <property type="entry name" value="Trypano_VSG_A_N_dom"/>
</dbReference>
<keyword evidence="4" id="KW-0336">GPI-anchor</keyword>
<feature type="region of interest" description="Disordered" evidence="8">
    <location>
        <begin position="451"/>
        <end position="479"/>
    </location>
</feature>
<dbReference type="InterPro" id="IPR027446">
    <property type="entry name" value="VSG_C_dom_sf"/>
</dbReference>
<dbReference type="InterPro" id="IPR019609">
    <property type="entry name" value="Variant_surf_glycoprt_trypan_C"/>
</dbReference>
<keyword evidence="6" id="KW-0325">Glycoprotein</keyword>
<feature type="signal peptide" evidence="9">
    <location>
        <begin position="1"/>
        <end position="24"/>
    </location>
</feature>
<evidence type="ECO:0000256" key="1">
    <source>
        <dbReference type="ARBA" id="ARBA00002523"/>
    </source>
</evidence>
<evidence type="ECO:0000256" key="6">
    <source>
        <dbReference type="ARBA" id="ARBA00023180"/>
    </source>
</evidence>
<evidence type="ECO:0000313" key="12">
    <source>
        <dbReference type="EMBL" id="ARB50557.1"/>
    </source>
</evidence>
<accession>A0A1V0FXT6</accession>
<proteinExistence type="predicted"/>
<dbReference type="GO" id="GO:0042783">
    <property type="term" value="P:symbiont-mediated evasion of host immune response"/>
    <property type="evidence" value="ECO:0007669"/>
    <property type="project" value="InterPro"/>
</dbReference>
<dbReference type="GO" id="GO:0098552">
    <property type="term" value="C:side of membrane"/>
    <property type="evidence" value="ECO:0007669"/>
    <property type="project" value="UniProtKB-KW"/>
</dbReference>
<dbReference type="Gene3D" id="3.30.1680.40">
    <property type="match status" value="1"/>
</dbReference>
<feature type="domain" description="Trypanosome variant surface glycoprotein C-terminal" evidence="11">
    <location>
        <begin position="416"/>
        <end position="514"/>
    </location>
</feature>
<evidence type="ECO:0000256" key="5">
    <source>
        <dbReference type="ARBA" id="ARBA00023136"/>
    </source>
</evidence>
<dbReference type="SUPFAM" id="SSF118251">
    <property type="entry name" value="Variant surface glycoprotein MITAT 1.2, VSG 221, C-terminal domain"/>
    <property type="match status" value="1"/>
</dbReference>
<dbReference type="GO" id="GO:0005886">
    <property type="term" value="C:plasma membrane"/>
    <property type="evidence" value="ECO:0007669"/>
    <property type="project" value="UniProtKB-SubCell"/>
</dbReference>
<feature type="chain" id="PRO_5012572625" evidence="9">
    <location>
        <begin position="25"/>
        <end position="515"/>
    </location>
</feature>
<dbReference type="Gene3D" id="1.10.470.10">
    <property type="entry name" value="Variant Surface Glycoprotein, subunit A, domain 2"/>
    <property type="match status" value="1"/>
</dbReference>
<evidence type="ECO:0000256" key="7">
    <source>
        <dbReference type="ARBA" id="ARBA00023288"/>
    </source>
</evidence>
<dbReference type="EMBL" id="KY404306">
    <property type="protein sequence ID" value="ARB50557.1"/>
    <property type="molecule type" value="Genomic_DNA"/>
</dbReference>
<comment type="subcellular location">
    <subcellularLocation>
        <location evidence="2">Cell membrane</location>
        <topology evidence="2">Lipid-anchor</topology>
        <topology evidence="2">GPI-anchor</topology>
    </subcellularLocation>
</comment>
<dbReference type="VEuPathDB" id="TriTrypDB:Tb427_000198600"/>
<keyword evidence="3" id="KW-1003">Cell membrane</keyword>
<dbReference type="VEuPathDB" id="TriTrypDB:Tb927.9.1250"/>
<evidence type="ECO:0000256" key="3">
    <source>
        <dbReference type="ARBA" id="ARBA00022475"/>
    </source>
</evidence>
<sequence>MLIKGRYFLIYLLTAVSMATCGRAAVKGAIKKEYWTAICDVAHEAGSIPNQALATLETAATSGLRSLRRLLKAQIYALGNLTRPTAPEERMLWTFAATQTEKAFNYYSSPAATDVLTAVRNAARLQGAIGEWVDLMAEAAESSKGCLGTDGSGTNAIAGRTALSSTAAQCKLNWDGVKKGETQGSLIGPAGLTGAFANKVVTNTLTGADKRCNINSPNTAFLLNAADSTDQNGVSIAARTPRMAGGLLTIDGTGLIIEDLADTDSKKTTHPYLHFAVKAKATSKLGFSDSTPNDLAAATTAADLKRSARRQLLGEKDSETSEDAQLPSKIKSVFSDNDKYLAIIRKNIDGMPIPKELTDDNQETTLGDIDEVDHLIRLYFHYADANKRKLQNALNELRNVNKKQEPKSAQEKEKECNETGADEDKCKELKEKDCVFNTESKKCELKKDVKEKLEKEGQENKGKEEKPTSECKDKPQKDCTGNCKWENNTCKDSSILLKKQFALSVVSAAFMALLF</sequence>
<dbReference type="AlphaFoldDB" id="A0A1V0FXT6"/>
<name>A0A1V0FXT6_9TRYP</name>
<protein>
    <submittedName>
        <fullName evidence="12">Variant surface glycoprotein</fullName>
    </submittedName>
</protein>
<dbReference type="Pfam" id="PF00913">
    <property type="entry name" value="Trypan_glycop"/>
    <property type="match status" value="1"/>
</dbReference>
<dbReference type="Pfam" id="PF10659">
    <property type="entry name" value="Trypan_glycop_C"/>
    <property type="match status" value="1"/>
</dbReference>
<organism evidence="12">
    <name type="scientific">Trypanosoma brucei</name>
    <dbReference type="NCBI Taxonomy" id="5691"/>
    <lineage>
        <taxon>Eukaryota</taxon>
        <taxon>Discoba</taxon>
        <taxon>Euglenozoa</taxon>
        <taxon>Kinetoplastea</taxon>
        <taxon>Metakinetoplastina</taxon>
        <taxon>Trypanosomatida</taxon>
        <taxon>Trypanosomatidae</taxon>
        <taxon>Trypanosoma</taxon>
    </lineage>
</organism>